<reference evidence="3" key="2">
    <citation type="submission" date="2023-06" db="EMBL/GenBank/DDBJ databases">
        <authorList>
            <person name="Ma L."/>
            <person name="Liu K.-W."/>
            <person name="Li Z."/>
            <person name="Hsiao Y.-Y."/>
            <person name="Qi Y."/>
            <person name="Fu T."/>
            <person name="Tang G."/>
            <person name="Zhang D."/>
            <person name="Sun W.-H."/>
            <person name="Liu D.-K."/>
            <person name="Li Y."/>
            <person name="Chen G.-Z."/>
            <person name="Liu X.-D."/>
            <person name="Liao X.-Y."/>
            <person name="Jiang Y.-T."/>
            <person name="Yu X."/>
            <person name="Hao Y."/>
            <person name="Huang J."/>
            <person name="Zhao X.-W."/>
            <person name="Ke S."/>
            <person name="Chen Y.-Y."/>
            <person name="Wu W.-L."/>
            <person name="Hsu J.-L."/>
            <person name="Lin Y.-F."/>
            <person name="Huang M.-D."/>
            <person name="Li C.-Y."/>
            <person name="Huang L."/>
            <person name="Wang Z.-W."/>
            <person name="Zhao X."/>
            <person name="Zhong W.-Y."/>
            <person name="Peng D.-H."/>
            <person name="Ahmad S."/>
            <person name="Lan S."/>
            <person name="Zhang J.-S."/>
            <person name="Tsai W.-C."/>
            <person name="Van De Peer Y."/>
            <person name="Liu Z.-J."/>
        </authorList>
    </citation>
    <scope>NUCLEOTIDE SEQUENCE</scope>
    <source>
        <strain evidence="3">CP</strain>
        <tissue evidence="3">Leaves</tissue>
    </source>
</reference>
<dbReference type="Gene3D" id="3.40.30.10">
    <property type="entry name" value="Glutaredoxin"/>
    <property type="match status" value="1"/>
</dbReference>
<dbReference type="PANTHER" id="PTHR23322">
    <property type="entry name" value="FAS-ASSOCIATED PROTEIN"/>
    <property type="match status" value="1"/>
</dbReference>
<reference evidence="3" key="1">
    <citation type="journal article" date="2023" name="Nat. Commun.">
        <title>Diploid and tetraploid genomes of Acorus and the evolution of monocots.</title>
        <authorList>
            <person name="Ma L."/>
            <person name="Liu K.W."/>
            <person name="Li Z."/>
            <person name="Hsiao Y.Y."/>
            <person name="Qi Y."/>
            <person name="Fu T."/>
            <person name="Tang G.D."/>
            <person name="Zhang D."/>
            <person name="Sun W.H."/>
            <person name="Liu D.K."/>
            <person name="Li Y."/>
            <person name="Chen G.Z."/>
            <person name="Liu X.D."/>
            <person name="Liao X.Y."/>
            <person name="Jiang Y.T."/>
            <person name="Yu X."/>
            <person name="Hao Y."/>
            <person name="Huang J."/>
            <person name="Zhao X.W."/>
            <person name="Ke S."/>
            <person name="Chen Y.Y."/>
            <person name="Wu W.L."/>
            <person name="Hsu J.L."/>
            <person name="Lin Y.F."/>
            <person name="Huang M.D."/>
            <person name="Li C.Y."/>
            <person name="Huang L."/>
            <person name="Wang Z.W."/>
            <person name="Zhao X."/>
            <person name="Zhong W.Y."/>
            <person name="Peng D.H."/>
            <person name="Ahmad S."/>
            <person name="Lan S."/>
            <person name="Zhang J.S."/>
            <person name="Tsai W.C."/>
            <person name="Van de Peer Y."/>
            <person name="Liu Z.J."/>
        </authorList>
    </citation>
    <scope>NUCLEOTIDE SEQUENCE</scope>
    <source>
        <strain evidence="3">CP</strain>
    </source>
</reference>
<dbReference type="InterPro" id="IPR006577">
    <property type="entry name" value="UAS"/>
</dbReference>
<dbReference type="CDD" id="cd01767">
    <property type="entry name" value="UBX"/>
    <property type="match status" value="1"/>
</dbReference>
<keyword evidence="4" id="KW-1185">Reference proteome</keyword>
<dbReference type="CDD" id="cd02958">
    <property type="entry name" value="UAS"/>
    <property type="match status" value="1"/>
</dbReference>
<dbReference type="InterPro" id="IPR036249">
    <property type="entry name" value="Thioredoxin-like_sf"/>
</dbReference>
<dbReference type="Pfam" id="PF21021">
    <property type="entry name" value="FAF1"/>
    <property type="match status" value="1"/>
</dbReference>
<dbReference type="InterPro" id="IPR050730">
    <property type="entry name" value="UBX_domain-protein"/>
</dbReference>
<feature type="compositionally biased region" description="Basic and acidic residues" evidence="1">
    <location>
        <begin position="251"/>
        <end position="288"/>
    </location>
</feature>
<dbReference type="SUPFAM" id="SSF54236">
    <property type="entry name" value="Ubiquitin-like"/>
    <property type="match status" value="1"/>
</dbReference>
<gene>
    <name evidence="3" type="ORF">QJS10_CPA05g02167</name>
</gene>
<protein>
    <recommendedName>
        <fullName evidence="2">UBX domain-containing protein</fullName>
    </recommendedName>
</protein>
<comment type="caution">
    <text evidence="3">The sequence shown here is derived from an EMBL/GenBank/DDBJ whole genome shotgun (WGS) entry which is preliminary data.</text>
</comment>
<accession>A0AAV9EW07</accession>
<evidence type="ECO:0000256" key="1">
    <source>
        <dbReference type="SAM" id="MobiDB-lite"/>
    </source>
</evidence>
<evidence type="ECO:0000259" key="2">
    <source>
        <dbReference type="PROSITE" id="PS50033"/>
    </source>
</evidence>
<dbReference type="InterPro" id="IPR029071">
    <property type="entry name" value="Ubiquitin-like_domsf"/>
</dbReference>
<dbReference type="GO" id="GO:0036503">
    <property type="term" value="P:ERAD pathway"/>
    <property type="evidence" value="ECO:0007669"/>
    <property type="project" value="TreeGrafter"/>
</dbReference>
<dbReference type="EMBL" id="JAUJYO010000005">
    <property type="protein sequence ID" value="KAK1317144.1"/>
    <property type="molecule type" value="Genomic_DNA"/>
</dbReference>
<proteinExistence type="predicted"/>
<feature type="domain" description="UBX" evidence="2">
    <location>
        <begin position="291"/>
        <end position="369"/>
    </location>
</feature>
<dbReference type="Pfam" id="PF00789">
    <property type="entry name" value="UBX"/>
    <property type="match status" value="1"/>
</dbReference>
<dbReference type="Gene3D" id="3.10.20.90">
    <property type="entry name" value="Phosphatidylinositol 3-kinase Catalytic Subunit, Chain A, domain 1"/>
    <property type="match status" value="1"/>
</dbReference>
<dbReference type="PANTHER" id="PTHR23322:SF71">
    <property type="entry name" value="UBIQUITIN-ASSOCIATED (UBA) PROTEIN-RELATED"/>
    <property type="match status" value="1"/>
</dbReference>
<evidence type="ECO:0000313" key="3">
    <source>
        <dbReference type="EMBL" id="KAK1317144.1"/>
    </source>
</evidence>
<dbReference type="SUPFAM" id="SSF52833">
    <property type="entry name" value="Thioredoxin-like"/>
    <property type="match status" value="1"/>
</dbReference>
<dbReference type="InterPro" id="IPR001012">
    <property type="entry name" value="UBX_dom"/>
</dbReference>
<evidence type="ECO:0000313" key="4">
    <source>
        <dbReference type="Proteomes" id="UP001180020"/>
    </source>
</evidence>
<dbReference type="InterPro" id="IPR049483">
    <property type="entry name" value="FAF1_2-like_UAS"/>
</dbReference>
<dbReference type="Proteomes" id="UP001180020">
    <property type="component" value="Unassembled WGS sequence"/>
</dbReference>
<dbReference type="SMART" id="SM00166">
    <property type="entry name" value="UBX"/>
    <property type="match status" value="1"/>
</dbReference>
<feature type="region of interest" description="Disordered" evidence="1">
    <location>
        <begin position="247"/>
        <end position="288"/>
    </location>
</feature>
<dbReference type="GO" id="GO:0005783">
    <property type="term" value="C:endoplasmic reticulum"/>
    <property type="evidence" value="ECO:0007669"/>
    <property type="project" value="TreeGrafter"/>
</dbReference>
<dbReference type="PROSITE" id="PS50033">
    <property type="entry name" value="UBX"/>
    <property type="match status" value="1"/>
</dbReference>
<dbReference type="GO" id="GO:0043130">
    <property type="term" value="F:ubiquitin binding"/>
    <property type="evidence" value="ECO:0007669"/>
    <property type="project" value="TreeGrafter"/>
</dbReference>
<organism evidence="3 4">
    <name type="scientific">Acorus calamus</name>
    <name type="common">Sweet flag</name>
    <dbReference type="NCBI Taxonomy" id="4465"/>
    <lineage>
        <taxon>Eukaryota</taxon>
        <taxon>Viridiplantae</taxon>
        <taxon>Streptophyta</taxon>
        <taxon>Embryophyta</taxon>
        <taxon>Tracheophyta</taxon>
        <taxon>Spermatophyta</taxon>
        <taxon>Magnoliopsida</taxon>
        <taxon>Liliopsida</taxon>
        <taxon>Acoraceae</taxon>
        <taxon>Acorus</taxon>
    </lineage>
</organism>
<dbReference type="SMART" id="SM00594">
    <property type="entry name" value="UAS"/>
    <property type="match status" value="1"/>
</dbReference>
<dbReference type="AlphaFoldDB" id="A0AAV9EW07"/>
<name>A0AAV9EW07_ACOCL</name>
<sequence>MRRENMRKIVRLPLSILEGVSRAVDHGMSMIGSSRRTTGQTIPVLPPPQSELTPAIMQEEWSFLTSFESEYGYTHPFFYTCQFTEAMKMARDESKLVFLYLHSPENPYTAPFCRNTLCSEPVVEFLDANFISWGAMASSGEGVKMNNAMRASFPFFAVVAPASADSIDVLQKVEGPVTPDQLVEVLQRMMDEHETALRRTRADDEERIREIRQLREEQDAAYLASLQADTEKEKVRDVFIEEGLPTPQMEAWKKANTERAQREPTKKQSRGKGKEATKDTQQRKETVVPAKDKQFTKILIRFPNGERRDHTFHCTDKIQSIYKFIDSLCTPGIGSYRLISSFPRKVYGFEQLGQTLKDAGLHPSATLFLELLHLDNSSV</sequence>